<dbReference type="EMBL" id="CAJHNJ030000008">
    <property type="protein sequence ID" value="CAG9104449.1"/>
    <property type="molecule type" value="Genomic_DNA"/>
</dbReference>
<accession>A0A8S4DS14</accession>
<name>A0A8S4DS14_PLUXY</name>
<reference evidence="2" key="1">
    <citation type="submission" date="2020-11" db="EMBL/GenBank/DDBJ databases">
        <authorList>
            <person name="Whiteford S."/>
        </authorList>
    </citation>
    <scope>NUCLEOTIDE SEQUENCE</scope>
</reference>
<organism evidence="2 3">
    <name type="scientific">Plutella xylostella</name>
    <name type="common">Diamondback moth</name>
    <name type="synonym">Plutella maculipennis</name>
    <dbReference type="NCBI Taxonomy" id="51655"/>
    <lineage>
        <taxon>Eukaryota</taxon>
        <taxon>Metazoa</taxon>
        <taxon>Ecdysozoa</taxon>
        <taxon>Arthropoda</taxon>
        <taxon>Hexapoda</taxon>
        <taxon>Insecta</taxon>
        <taxon>Pterygota</taxon>
        <taxon>Neoptera</taxon>
        <taxon>Endopterygota</taxon>
        <taxon>Lepidoptera</taxon>
        <taxon>Glossata</taxon>
        <taxon>Ditrysia</taxon>
        <taxon>Yponomeutoidea</taxon>
        <taxon>Plutellidae</taxon>
        <taxon>Plutella</taxon>
    </lineage>
</organism>
<sequence>MYRNVAIIVFVLMVKPRRVTAPPPLRLTIDCGTEDDADSPSGRSSFHRSPSIFGNDFDVNSFCQLIHNSIPKAVKDGKFMIKEESDMDQSGFADTLMPIAIAPPQGFPIPRLTLPRLRLPRLRAPRINVPRLLPQLEGPMAPPRLVSTMSIPRLREVEEETSAEKMEKFKKGVQKMLHVVKVLGQVDQYLSERTRIVVDKLSKTFAE</sequence>
<evidence type="ECO:0000313" key="3">
    <source>
        <dbReference type="Proteomes" id="UP000653454"/>
    </source>
</evidence>
<protein>
    <submittedName>
        <fullName evidence="2">(diamondback moth) hypothetical protein</fullName>
    </submittedName>
</protein>
<keyword evidence="1" id="KW-0732">Signal</keyword>
<gene>
    <name evidence="2" type="ORF">PLXY2_LOCUS3114</name>
</gene>
<evidence type="ECO:0000313" key="2">
    <source>
        <dbReference type="EMBL" id="CAG9104449.1"/>
    </source>
</evidence>
<proteinExistence type="predicted"/>
<keyword evidence="3" id="KW-1185">Reference proteome</keyword>
<evidence type="ECO:0000256" key="1">
    <source>
        <dbReference type="SAM" id="SignalP"/>
    </source>
</evidence>
<feature type="signal peptide" evidence="1">
    <location>
        <begin position="1"/>
        <end position="21"/>
    </location>
</feature>
<dbReference type="Proteomes" id="UP000653454">
    <property type="component" value="Unassembled WGS sequence"/>
</dbReference>
<feature type="chain" id="PRO_5035819472" evidence="1">
    <location>
        <begin position="22"/>
        <end position="207"/>
    </location>
</feature>
<comment type="caution">
    <text evidence="2">The sequence shown here is derived from an EMBL/GenBank/DDBJ whole genome shotgun (WGS) entry which is preliminary data.</text>
</comment>
<dbReference type="AlphaFoldDB" id="A0A8S4DS14"/>